<dbReference type="GeneID" id="54357569"/>
<dbReference type="AlphaFoldDB" id="A0A6J3M8J9"/>
<sequence length="67" mass="7488">MHYHQPIGNTERGVDCDTLSQCHFPKTCTWLCRTLTMSSCICAELRYLAATGLMPTGRCTVTHIIQA</sequence>
<reference evidence="2" key="3">
    <citation type="submission" date="2025-08" db="UniProtKB">
        <authorList>
            <consortium name="RefSeq"/>
        </authorList>
    </citation>
    <scope>IDENTIFICATION</scope>
    <source>
        <strain evidence="2">CBS 342.82</strain>
    </source>
</reference>
<reference evidence="2" key="1">
    <citation type="submission" date="2020-01" db="EMBL/GenBank/DDBJ databases">
        <authorList>
            <consortium name="DOE Joint Genome Institute"/>
            <person name="Haridas S."/>
            <person name="Albert R."/>
            <person name="Binder M."/>
            <person name="Bloem J."/>
            <person name="Labutti K."/>
            <person name="Salamov A."/>
            <person name="Andreopoulos B."/>
            <person name="Baker S.E."/>
            <person name="Barry K."/>
            <person name="Bills G."/>
            <person name="Bluhm B.H."/>
            <person name="Cannon C."/>
            <person name="Castanera R."/>
            <person name="Culley D.E."/>
            <person name="Daum C."/>
            <person name="Ezra D."/>
            <person name="Gonzalez J.B."/>
            <person name="Henrissat B."/>
            <person name="Kuo A."/>
            <person name="Liang C."/>
            <person name="Lipzen A."/>
            <person name="Lutzoni F."/>
            <person name="Magnuson J."/>
            <person name="Mondo S."/>
            <person name="Nolan M."/>
            <person name="Ohm R."/>
            <person name="Pangilinan J."/>
            <person name="Park H.-J."/>
            <person name="Ramirez L."/>
            <person name="Alfaro M."/>
            <person name="Sun H."/>
            <person name="Tritt A."/>
            <person name="Yoshinaga Y."/>
            <person name="Zwiers L.-H."/>
            <person name="Turgeon B.G."/>
            <person name="Goodwin S.B."/>
            <person name="Spatafora J.W."/>
            <person name="Crous P.W."/>
            <person name="Grigoriev I.V."/>
        </authorList>
    </citation>
    <scope>NUCLEOTIDE SEQUENCE</scope>
    <source>
        <strain evidence="2">CBS 342.82</strain>
    </source>
</reference>
<reference evidence="2" key="2">
    <citation type="submission" date="2020-04" db="EMBL/GenBank/DDBJ databases">
        <authorList>
            <consortium name="NCBI Genome Project"/>
        </authorList>
    </citation>
    <scope>NUCLEOTIDE SEQUENCE</scope>
    <source>
        <strain evidence="2">CBS 342.82</strain>
    </source>
</reference>
<organism evidence="2">
    <name type="scientific">Dissoconium aciculare CBS 342.82</name>
    <dbReference type="NCBI Taxonomy" id="1314786"/>
    <lineage>
        <taxon>Eukaryota</taxon>
        <taxon>Fungi</taxon>
        <taxon>Dikarya</taxon>
        <taxon>Ascomycota</taxon>
        <taxon>Pezizomycotina</taxon>
        <taxon>Dothideomycetes</taxon>
        <taxon>Dothideomycetidae</taxon>
        <taxon>Mycosphaerellales</taxon>
        <taxon>Dissoconiaceae</taxon>
        <taxon>Dissoconium</taxon>
    </lineage>
</organism>
<keyword evidence="1" id="KW-1185">Reference proteome</keyword>
<dbReference type="Proteomes" id="UP000504637">
    <property type="component" value="Unplaced"/>
</dbReference>
<evidence type="ECO:0000313" key="2">
    <source>
        <dbReference type="RefSeq" id="XP_033460193.1"/>
    </source>
</evidence>
<evidence type="ECO:0000313" key="1">
    <source>
        <dbReference type="Proteomes" id="UP000504637"/>
    </source>
</evidence>
<name>A0A6J3M8J9_9PEZI</name>
<gene>
    <name evidence="2" type="ORF">K489DRAFT_225972</name>
</gene>
<protein>
    <submittedName>
        <fullName evidence="2">Uncharacterized protein</fullName>
    </submittedName>
</protein>
<dbReference type="RefSeq" id="XP_033460193.1">
    <property type="nucleotide sequence ID" value="XM_033599770.1"/>
</dbReference>
<accession>A0A6J3M8J9</accession>
<proteinExistence type="predicted"/>